<dbReference type="PRINTS" id="PR00180">
    <property type="entry name" value="CRETINALDHBP"/>
</dbReference>
<dbReference type="SUPFAM" id="SSF46938">
    <property type="entry name" value="CRAL/TRIO N-terminal domain"/>
    <property type="match status" value="1"/>
</dbReference>
<sequence length="274" mass="32286">MEKLLQEPEWNEIEKAIPPQIKEIRSILEDKYGIVIPCHCDEFIARCLRLKDGKKDKAIKLIKHFQTTMVGFREWDATMQPSLYETFVRNVVIPLSQKDSHGRRIFVFRTEMWDPQLTNFDELLAALWMCAQFITAEYKDAQHSGFVTIWDFSNFSLQQAWAVNQWRLISLMKWVQNGVAGRIKGFHLIFQPRIISVIYAGVKPFFKEKLRKRIHFHNSLETLHQHVNPQCLPEFLGGVLNHEEDKCIDKLSIKKLFQQDDFFKEMINSGFPSK</sequence>
<dbReference type="SUPFAM" id="SSF52087">
    <property type="entry name" value="CRAL/TRIO domain"/>
    <property type="match status" value="1"/>
</dbReference>
<reference evidence="2 3" key="1">
    <citation type="submission" date="2024-08" db="EMBL/GenBank/DDBJ databases">
        <authorList>
            <person name="Cucini C."/>
            <person name="Frati F."/>
        </authorList>
    </citation>
    <scope>NUCLEOTIDE SEQUENCE [LARGE SCALE GENOMIC DNA]</scope>
</reference>
<dbReference type="PANTHER" id="PTHR10174">
    <property type="entry name" value="ALPHA-TOCOPHEROL TRANSFER PROTEIN-RELATED"/>
    <property type="match status" value="1"/>
</dbReference>
<dbReference type="Proteomes" id="UP001642540">
    <property type="component" value="Unassembled WGS sequence"/>
</dbReference>
<dbReference type="Gene3D" id="1.20.5.1200">
    <property type="entry name" value="Alpha-tocopherol transfer"/>
    <property type="match status" value="1"/>
</dbReference>
<dbReference type="EMBL" id="CAXLJM020000148">
    <property type="protein sequence ID" value="CAL8141816.1"/>
    <property type="molecule type" value="Genomic_DNA"/>
</dbReference>
<evidence type="ECO:0000313" key="2">
    <source>
        <dbReference type="EMBL" id="CAL8141816.1"/>
    </source>
</evidence>
<dbReference type="PROSITE" id="PS50191">
    <property type="entry name" value="CRAL_TRIO"/>
    <property type="match status" value="1"/>
</dbReference>
<dbReference type="Gene3D" id="3.40.525.10">
    <property type="entry name" value="CRAL-TRIO lipid binding domain"/>
    <property type="match status" value="1"/>
</dbReference>
<protein>
    <recommendedName>
        <fullName evidence="1">CRAL-TRIO domain-containing protein</fullName>
    </recommendedName>
</protein>
<keyword evidence="3" id="KW-1185">Reference proteome</keyword>
<accession>A0ABP1S297</accession>
<dbReference type="InterPro" id="IPR001251">
    <property type="entry name" value="CRAL-TRIO_dom"/>
</dbReference>
<evidence type="ECO:0000259" key="1">
    <source>
        <dbReference type="PROSITE" id="PS50191"/>
    </source>
</evidence>
<comment type="caution">
    <text evidence="2">The sequence shown here is derived from an EMBL/GenBank/DDBJ whole genome shotgun (WGS) entry which is preliminary data.</text>
</comment>
<dbReference type="SMART" id="SM00516">
    <property type="entry name" value="SEC14"/>
    <property type="match status" value="1"/>
</dbReference>
<dbReference type="CDD" id="cd00170">
    <property type="entry name" value="SEC14"/>
    <property type="match status" value="1"/>
</dbReference>
<name>A0ABP1S297_9HEXA</name>
<dbReference type="InterPro" id="IPR036865">
    <property type="entry name" value="CRAL-TRIO_dom_sf"/>
</dbReference>
<gene>
    <name evidence="2" type="ORF">ODALV1_LOCUS28866</name>
</gene>
<proteinExistence type="predicted"/>
<dbReference type="PANTHER" id="PTHR10174:SF130">
    <property type="entry name" value="ALPHA-TOCOPHEROL TRANSFER PROTEIN-LIKE"/>
    <property type="match status" value="1"/>
</dbReference>
<feature type="domain" description="CRAL-TRIO" evidence="1">
    <location>
        <begin position="80"/>
        <end position="244"/>
    </location>
</feature>
<organism evidence="2 3">
    <name type="scientific">Orchesella dallaii</name>
    <dbReference type="NCBI Taxonomy" id="48710"/>
    <lineage>
        <taxon>Eukaryota</taxon>
        <taxon>Metazoa</taxon>
        <taxon>Ecdysozoa</taxon>
        <taxon>Arthropoda</taxon>
        <taxon>Hexapoda</taxon>
        <taxon>Collembola</taxon>
        <taxon>Entomobryomorpha</taxon>
        <taxon>Entomobryoidea</taxon>
        <taxon>Orchesellidae</taxon>
        <taxon>Orchesellinae</taxon>
        <taxon>Orchesella</taxon>
    </lineage>
</organism>
<dbReference type="InterPro" id="IPR036273">
    <property type="entry name" value="CRAL/TRIO_N_dom_sf"/>
</dbReference>
<dbReference type="Pfam" id="PF00650">
    <property type="entry name" value="CRAL_TRIO"/>
    <property type="match status" value="1"/>
</dbReference>
<evidence type="ECO:0000313" key="3">
    <source>
        <dbReference type="Proteomes" id="UP001642540"/>
    </source>
</evidence>